<dbReference type="SUPFAM" id="SSF55298">
    <property type="entry name" value="YjgF-like"/>
    <property type="match status" value="1"/>
</dbReference>
<evidence type="ECO:0000313" key="3">
    <source>
        <dbReference type="EMBL" id="SDN62047.1"/>
    </source>
</evidence>
<dbReference type="EMBL" id="FNIJ01000004">
    <property type="protein sequence ID" value="SDN62047.1"/>
    <property type="molecule type" value="Genomic_DNA"/>
</dbReference>
<sequence length="162" mass="17297">MRMNNYASLIVAVALVGLVTATHAASEITAHAAQEEKQSSVERKNYEAPTPPGRLFSQAVKHGNVLYVSGITAIGTEAQGKRISEQARAIFSKLRAIAKAEGVDLSSLIKVTIFVTDMSQAAELRQELSSQYSGQPPASSLIEVKSLFSPEANIEIEAIIGL</sequence>
<keyword evidence="2" id="KW-0732">Signal</keyword>
<dbReference type="PANTHER" id="PTHR11803:SF58">
    <property type="entry name" value="PROTEIN HMF1-RELATED"/>
    <property type="match status" value="1"/>
</dbReference>
<dbReference type="CDD" id="cd00448">
    <property type="entry name" value="YjgF_YER057c_UK114_family"/>
    <property type="match status" value="1"/>
</dbReference>
<evidence type="ECO:0000256" key="1">
    <source>
        <dbReference type="ARBA" id="ARBA00010552"/>
    </source>
</evidence>
<proteinExistence type="inferred from homology"/>
<keyword evidence="4" id="KW-1185">Reference proteome</keyword>
<dbReference type="GO" id="GO:0019239">
    <property type="term" value="F:deaminase activity"/>
    <property type="evidence" value="ECO:0007669"/>
    <property type="project" value="TreeGrafter"/>
</dbReference>
<dbReference type="InterPro" id="IPR006175">
    <property type="entry name" value="YjgF/YER057c/UK114"/>
</dbReference>
<evidence type="ECO:0000256" key="2">
    <source>
        <dbReference type="SAM" id="SignalP"/>
    </source>
</evidence>
<dbReference type="STRING" id="198616.SAMN05216193_10443"/>
<dbReference type="Gene3D" id="3.30.1330.40">
    <property type="entry name" value="RutC-like"/>
    <property type="match status" value="1"/>
</dbReference>
<organism evidence="3 4">
    <name type="scientific">Pseudomonas jinjuensis</name>
    <dbReference type="NCBI Taxonomy" id="198616"/>
    <lineage>
        <taxon>Bacteria</taxon>
        <taxon>Pseudomonadati</taxon>
        <taxon>Pseudomonadota</taxon>
        <taxon>Gammaproteobacteria</taxon>
        <taxon>Pseudomonadales</taxon>
        <taxon>Pseudomonadaceae</taxon>
        <taxon>Pseudomonas</taxon>
    </lineage>
</organism>
<dbReference type="Pfam" id="PF01042">
    <property type="entry name" value="Ribonuc_L-PSP"/>
    <property type="match status" value="1"/>
</dbReference>
<dbReference type="PANTHER" id="PTHR11803">
    <property type="entry name" value="2-IMINOBUTANOATE/2-IMINOPROPANOATE DEAMINASE RIDA"/>
    <property type="match status" value="1"/>
</dbReference>
<gene>
    <name evidence="3" type="ORF">SAMN05216193_10443</name>
</gene>
<comment type="similarity">
    <text evidence="1">Belongs to the RutC family.</text>
</comment>
<feature type="signal peptide" evidence="2">
    <location>
        <begin position="1"/>
        <end position="24"/>
    </location>
</feature>
<dbReference type="AlphaFoldDB" id="A0A1H0CVV9"/>
<accession>A0A1H0CVV9</accession>
<dbReference type="InterPro" id="IPR035959">
    <property type="entry name" value="RutC-like_sf"/>
</dbReference>
<evidence type="ECO:0000313" key="4">
    <source>
        <dbReference type="Proteomes" id="UP000242957"/>
    </source>
</evidence>
<dbReference type="Proteomes" id="UP000242957">
    <property type="component" value="Unassembled WGS sequence"/>
</dbReference>
<name>A0A1H0CVV9_9PSED</name>
<reference evidence="4" key="1">
    <citation type="submission" date="2016-10" db="EMBL/GenBank/DDBJ databases">
        <authorList>
            <person name="Varghese N."/>
            <person name="Submissions S."/>
        </authorList>
    </citation>
    <scope>NUCLEOTIDE SEQUENCE [LARGE SCALE GENOMIC DNA]</scope>
    <source>
        <strain evidence="4">JCM 21621</strain>
    </source>
</reference>
<dbReference type="GO" id="GO:0005829">
    <property type="term" value="C:cytosol"/>
    <property type="evidence" value="ECO:0007669"/>
    <property type="project" value="TreeGrafter"/>
</dbReference>
<feature type="chain" id="PRO_5017433131" evidence="2">
    <location>
        <begin position="25"/>
        <end position="162"/>
    </location>
</feature>
<protein>
    <submittedName>
        <fullName evidence="3">2-iminobutanoate/2-iminopropanoate deaminase</fullName>
    </submittedName>
</protein>